<dbReference type="Proteomes" id="UP000198828">
    <property type="component" value="Unassembled WGS sequence"/>
</dbReference>
<reference evidence="1 2" key="1">
    <citation type="submission" date="2016-10" db="EMBL/GenBank/DDBJ databases">
        <authorList>
            <person name="de Groot N.N."/>
        </authorList>
    </citation>
    <scope>NUCLEOTIDE SEQUENCE [LARGE SCALE GENOMIC DNA]</scope>
    <source>
        <strain evidence="1 2">DSM 23310</strain>
    </source>
</reference>
<sequence>MDIKLSVDIIESYLDLDRKPVGVKFFFDKDEFKKFDVPQRDRKVTYCNSVQLASKGKSMKLTKENQACPNGAMALKMREIPEPMASGKARFSKNIYHDIEISKSISDSMLFLKEEPVGYAVMPLDDYEEAPHVVIVVSSPYNIMRMIQGHAYFNGYTSNLRTCGLQAVCQDLTTYPYNTKDINITLLCPGTRLVANWKINEIGIGIPFEKWYEVVEGVKETANPFERNNMKEGIVERLKERGLDASVIRFNENYDDGSYSGGKIEIKE</sequence>
<name>A0A1H2ZJF4_9FIRM</name>
<dbReference type="PANTHER" id="PTHR37954:SF3">
    <property type="entry name" value="DUF169 DOMAIN-CONTAINING PROTEIN"/>
    <property type="match status" value="1"/>
</dbReference>
<dbReference type="OrthoDB" id="378658at2"/>
<dbReference type="Pfam" id="PF02596">
    <property type="entry name" value="DUF169"/>
    <property type="match status" value="1"/>
</dbReference>
<dbReference type="EMBL" id="FNNG01000007">
    <property type="protein sequence ID" value="SDX17560.1"/>
    <property type="molecule type" value="Genomic_DNA"/>
</dbReference>
<dbReference type="AlphaFoldDB" id="A0A1H2ZJF4"/>
<evidence type="ECO:0000313" key="1">
    <source>
        <dbReference type="EMBL" id="SDX17560.1"/>
    </source>
</evidence>
<organism evidence="1 2">
    <name type="scientific">Tepidimicrobium xylanilyticum</name>
    <dbReference type="NCBI Taxonomy" id="1123352"/>
    <lineage>
        <taxon>Bacteria</taxon>
        <taxon>Bacillati</taxon>
        <taxon>Bacillota</taxon>
        <taxon>Tissierellia</taxon>
        <taxon>Tissierellales</taxon>
        <taxon>Tepidimicrobiaceae</taxon>
        <taxon>Tepidimicrobium</taxon>
    </lineage>
</organism>
<proteinExistence type="predicted"/>
<keyword evidence="2" id="KW-1185">Reference proteome</keyword>
<dbReference type="PANTHER" id="PTHR37954">
    <property type="entry name" value="BLL4979 PROTEIN"/>
    <property type="match status" value="1"/>
</dbReference>
<gene>
    <name evidence="1" type="ORF">SAMN05660923_01859</name>
</gene>
<dbReference type="InterPro" id="IPR003748">
    <property type="entry name" value="DUF169"/>
</dbReference>
<protein>
    <submittedName>
        <fullName evidence="1">Uncharacterized conserved protein, DUF169 family</fullName>
    </submittedName>
</protein>
<evidence type="ECO:0000313" key="2">
    <source>
        <dbReference type="Proteomes" id="UP000198828"/>
    </source>
</evidence>
<accession>A0A1H2ZJF4</accession>
<dbReference type="RefSeq" id="WP_093753035.1">
    <property type="nucleotide sequence ID" value="NZ_FNNG01000007.1"/>
</dbReference>